<protein>
    <recommendedName>
        <fullName evidence="3">LAGLIDADG homing endonuclease</fullName>
    </recommendedName>
</protein>
<dbReference type="Proteomes" id="UP001527925">
    <property type="component" value="Unassembled WGS sequence"/>
</dbReference>
<proteinExistence type="predicted"/>
<evidence type="ECO:0008006" key="3">
    <source>
        <dbReference type="Google" id="ProtNLM"/>
    </source>
</evidence>
<dbReference type="EMBL" id="JADGIZ020000093">
    <property type="protein sequence ID" value="KAL2911692.1"/>
    <property type="molecule type" value="Genomic_DNA"/>
</dbReference>
<comment type="caution">
    <text evidence="1">The sequence shown here is derived from an EMBL/GenBank/DDBJ whole genome shotgun (WGS) entry which is preliminary data.</text>
</comment>
<evidence type="ECO:0000313" key="2">
    <source>
        <dbReference type="Proteomes" id="UP001527925"/>
    </source>
</evidence>
<organism evidence="1 2">
    <name type="scientific">Polyrhizophydium stewartii</name>
    <dbReference type="NCBI Taxonomy" id="2732419"/>
    <lineage>
        <taxon>Eukaryota</taxon>
        <taxon>Fungi</taxon>
        <taxon>Fungi incertae sedis</taxon>
        <taxon>Chytridiomycota</taxon>
        <taxon>Chytridiomycota incertae sedis</taxon>
        <taxon>Chytridiomycetes</taxon>
        <taxon>Rhizophydiales</taxon>
        <taxon>Rhizophydiales incertae sedis</taxon>
        <taxon>Polyrhizophydium</taxon>
    </lineage>
</organism>
<reference evidence="1 2" key="1">
    <citation type="submission" date="2023-09" db="EMBL/GenBank/DDBJ databases">
        <title>Pangenome analysis of Batrachochytrium dendrobatidis and related Chytrids.</title>
        <authorList>
            <person name="Yacoub M.N."/>
            <person name="Stajich J.E."/>
            <person name="James T.Y."/>
        </authorList>
    </citation>
    <scope>NUCLEOTIDE SEQUENCE [LARGE SCALE GENOMIC DNA]</scope>
    <source>
        <strain evidence="1 2">JEL0888</strain>
    </source>
</reference>
<gene>
    <name evidence="1" type="ORF">HK105_208852</name>
</gene>
<keyword evidence="2" id="KW-1185">Reference proteome</keyword>
<evidence type="ECO:0000313" key="1">
    <source>
        <dbReference type="EMBL" id="KAL2911692.1"/>
    </source>
</evidence>
<name>A0ABR4MWQ5_9FUNG</name>
<sequence>MDVGLVDSTMTNDICFKFEDGSIMLFITIKGCVIKFRSTAGVEKTYGRKSGESFKIRYGVGTVSIGIPIKRHRAIMEAIMKKHKGFHYNLDNKVISGGYVWLNASIARGKDWIEKSEAEINDQLSHQVFVYAEVPEDQATEKGQYDCFHVGSFLAITKSLTSNIECIAFLNLRLKYKEGKNPAKVAYRLGATIPLGPRLLGPLHISSASDMCRRLRSE</sequence>
<accession>A0ABR4MWQ5</accession>